<dbReference type="Gene3D" id="3.40.50.1010">
    <property type="entry name" value="5'-nuclease"/>
    <property type="match status" value="1"/>
</dbReference>
<keyword evidence="4" id="KW-0732">Signal</keyword>
<keyword evidence="7" id="KW-0862">Zinc</keyword>
<dbReference type="GO" id="GO:0055085">
    <property type="term" value="P:transmembrane transport"/>
    <property type="evidence" value="ECO:0007669"/>
    <property type="project" value="TreeGrafter"/>
</dbReference>
<feature type="transmembrane region" description="Helical" evidence="9">
    <location>
        <begin position="694"/>
        <end position="715"/>
    </location>
</feature>
<evidence type="ECO:0000256" key="4">
    <source>
        <dbReference type="ARBA" id="ARBA00022729"/>
    </source>
</evidence>
<evidence type="ECO:0000256" key="3">
    <source>
        <dbReference type="ARBA" id="ARBA00022692"/>
    </source>
</evidence>
<keyword evidence="3 9" id="KW-0812">Transmembrane</keyword>
<dbReference type="PROSITE" id="PS50157">
    <property type="entry name" value="ZINC_FINGER_C2H2_2"/>
    <property type="match status" value="1"/>
</dbReference>
<feature type="compositionally biased region" description="Polar residues" evidence="8">
    <location>
        <begin position="1013"/>
        <end position="1032"/>
    </location>
</feature>
<evidence type="ECO:0000259" key="10">
    <source>
        <dbReference type="PROSITE" id="PS50157"/>
    </source>
</evidence>
<dbReference type="STRING" id="356882.A0A423X345"/>
<feature type="transmembrane region" description="Helical" evidence="9">
    <location>
        <begin position="828"/>
        <end position="845"/>
    </location>
</feature>
<feature type="region of interest" description="Disordered" evidence="8">
    <location>
        <begin position="1095"/>
        <end position="1155"/>
    </location>
</feature>
<feature type="region of interest" description="Disordered" evidence="8">
    <location>
        <begin position="1"/>
        <end position="22"/>
    </location>
</feature>
<comment type="subcellular location">
    <subcellularLocation>
        <location evidence="1">Membrane</location>
        <topology evidence="1">Multi-pass membrane protein</topology>
    </subcellularLocation>
</comment>
<dbReference type="SMART" id="SM01320">
    <property type="entry name" value="TRP_N"/>
    <property type="match status" value="1"/>
</dbReference>
<sequence>MDSDVAAAEDQETDINSTAGEETAPGNLRVAILWDLDNMPPRWAEPFAVAQRLREVIENKYGPVQVMVAYANKTTLDYVPKWAVDEARDVFKQKLLDEKKNEPADEYRCHMCGRKSPTLAKLGRHIEKMHEREQRKRLNHISSVKSSKKRKKLQTKYGSWLSRYRETTGGLVPQVYYNIEEELTKAKVEVRGVASRQEAADTELRAHASRLCFPRADDGPLERTIDCLVLVSDDAGFKKMINKVKRAGVKTVQIGTSCGLRRTADEHIAVTGVTQQLAVDRTPALYTGDFGDCLGGQSLFNITKFDAAYYTDNSTVLFHLDGESAAEHEGLIMRFSMDAYGKRRFQINFNPCSVNIHSLCPLNSSVPVAAWAVFGVGPAQVGSIPQIAFTIPDFEGSVRMQIYAKSTGAEVGCFQASLTNGVTLGHPQAVSPVLAIFALVAVLASFATAAYGASIPHMRTHYAHSVSAMVIFETFQSIFFSGALSVNFPSILTAWWSNFAWSAGQIYSHVMVGCVDSLSGVRGNGNQVGGAGSLVLNKDGRDLAPQIHRKTLETAQEAAQQLTRRHSYNASNPYDYSWSGNPVNPGVRLPGTSLGFPGTLGALNLPAANAFTVGLLWLLVLLGLLVLGLAAFKSCLEALVRMKRIKNDRMVYFRAYWMSYTVLAILRALYMAFGVMLTLAFYQSSFGGSSGVKAIAAIVFLLFLLGIGGLAAHAYHSRLKHGHYSVRQDRILFVRGTILKVVPWVKFALVKEVEVLEKRIGTLPFIRIDYQDDDPNRIDANQDQAYVKRFGWLSARYRRSRWWFFGCYLVYQLIRAALVGGASTTPLAQVYGLLVFEILSFIVFVKLDPFEGQRNTALAVWMLGISKIVTTGLSVAFLPGLKASRIIATGIGLIIVTIQGLLVIALMILVVLGAMSSYMSLTRNREDFSPEVLGSTRVRYFEHLQAKALDIHVPREEKGTQRMLEEAQKNAPPLQPSFSVRAVKRISKIEDEDEDIVGVLDVSLDDSIPDTGRMSSMSRQNRPGSACSHLSTHSLPRAATPHRMSWSSKEPADWDALSLQRPDSGLAKRLNGASGYRLPLGNSLSAMTPYIAEEEPARMESEENLTGPSMLTSPARSDPSSTTAVQTPDESSGASRGFRERLSETDSEKPRPTSP</sequence>
<feature type="region of interest" description="Disordered" evidence="8">
    <location>
        <begin position="1010"/>
        <end position="1032"/>
    </location>
</feature>
<dbReference type="InterPro" id="IPR013087">
    <property type="entry name" value="Znf_C2H2_type"/>
</dbReference>
<name>A0A423X345_9PEZI</name>
<evidence type="ECO:0000313" key="12">
    <source>
        <dbReference type="Proteomes" id="UP000283895"/>
    </source>
</evidence>
<evidence type="ECO:0000256" key="1">
    <source>
        <dbReference type="ARBA" id="ARBA00004141"/>
    </source>
</evidence>
<proteinExistence type="inferred from homology"/>
<dbReference type="GO" id="GO:0008270">
    <property type="term" value="F:zinc ion binding"/>
    <property type="evidence" value="ECO:0007669"/>
    <property type="project" value="UniProtKB-KW"/>
</dbReference>
<evidence type="ECO:0000256" key="5">
    <source>
        <dbReference type="ARBA" id="ARBA00022989"/>
    </source>
</evidence>
<dbReference type="EMBL" id="LKEA01000003">
    <property type="protein sequence ID" value="ROW10212.1"/>
    <property type="molecule type" value="Genomic_DNA"/>
</dbReference>
<dbReference type="Pfam" id="PF14558">
    <property type="entry name" value="TRP_N"/>
    <property type="match status" value="1"/>
</dbReference>
<comment type="caution">
    <text evidence="11">The sequence shown here is derived from an EMBL/GenBank/DDBJ whole genome shotgun (WGS) entry which is preliminary data.</text>
</comment>
<keyword evidence="7" id="KW-0863">Zinc-finger</keyword>
<dbReference type="PANTHER" id="PTHR31145">
    <property type="entry name" value="INTEGRAL MEMBRANE PROTEIN (AFU_ORTHOLOGUE AFUA_7G01610)"/>
    <property type="match status" value="1"/>
</dbReference>
<feature type="compositionally biased region" description="Acidic residues" evidence="8">
    <location>
        <begin position="1"/>
        <end position="13"/>
    </location>
</feature>
<feature type="transmembrane region" description="Helical" evidence="9">
    <location>
        <begin position="886"/>
        <end position="915"/>
    </location>
</feature>
<dbReference type="GO" id="GO:0009272">
    <property type="term" value="P:fungal-type cell wall biogenesis"/>
    <property type="evidence" value="ECO:0007669"/>
    <property type="project" value="TreeGrafter"/>
</dbReference>
<dbReference type="GO" id="GO:0016020">
    <property type="term" value="C:membrane"/>
    <property type="evidence" value="ECO:0007669"/>
    <property type="project" value="UniProtKB-SubCell"/>
</dbReference>
<feature type="transmembrane region" description="Helical" evidence="9">
    <location>
        <begin position="615"/>
        <end position="636"/>
    </location>
</feature>
<feature type="transmembrane region" description="Helical" evidence="9">
    <location>
        <begin position="657"/>
        <end position="682"/>
    </location>
</feature>
<organism evidence="11 12">
    <name type="scientific">Cytospora schulzeri</name>
    <dbReference type="NCBI Taxonomy" id="448051"/>
    <lineage>
        <taxon>Eukaryota</taxon>
        <taxon>Fungi</taxon>
        <taxon>Dikarya</taxon>
        <taxon>Ascomycota</taxon>
        <taxon>Pezizomycotina</taxon>
        <taxon>Sordariomycetes</taxon>
        <taxon>Sordariomycetidae</taxon>
        <taxon>Diaporthales</taxon>
        <taxon>Cytosporaceae</taxon>
        <taxon>Cytospora</taxon>
    </lineage>
</organism>
<dbReference type="Proteomes" id="UP000283895">
    <property type="component" value="Unassembled WGS sequence"/>
</dbReference>
<keyword evidence="6 9" id="KW-0472">Membrane</keyword>
<feature type="transmembrane region" description="Helical" evidence="9">
    <location>
        <begin position="433"/>
        <end position="454"/>
    </location>
</feature>
<dbReference type="InterPro" id="IPR040241">
    <property type="entry name" value="TRP_Flc/Pkd2-like"/>
</dbReference>
<evidence type="ECO:0000256" key="7">
    <source>
        <dbReference type="PROSITE-ProRule" id="PRU00042"/>
    </source>
</evidence>
<dbReference type="AlphaFoldDB" id="A0A423X345"/>
<reference evidence="11 12" key="1">
    <citation type="submission" date="2015-09" db="EMBL/GenBank/DDBJ databases">
        <title>Host preference determinants of Valsa canker pathogens revealed by comparative genomics.</title>
        <authorList>
            <person name="Yin Z."/>
            <person name="Huang L."/>
        </authorList>
    </citation>
    <scope>NUCLEOTIDE SEQUENCE [LARGE SCALE GENOMIC DNA]</scope>
    <source>
        <strain evidence="11 12">03-1</strain>
    </source>
</reference>
<dbReference type="InterPro" id="IPR010308">
    <property type="entry name" value="TRP_C"/>
</dbReference>
<keyword evidence="5 9" id="KW-1133">Transmembrane helix</keyword>
<feature type="compositionally biased region" description="Basic and acidic residues" evidence="8">
    <location>
        <begin position="1137"/>
        <end position="1155"/>
    </location>
</feature>
<feature type="domain" description="C2H2-type" evidence="10">
    <location>
        <begin position="107"/>
        <end position="135"/>
    </location>
</feature>
<accession>A0A423X345</accession>
<feature type="compositionally biased region" description="Polar residues" evidence="8">
    <location>
        <begin position="1104"/>
        <end position="1134"/>
    </location>
</feature>
<dbReference type="InterPro" id="IPR032800">
    <property type="entry name" value="TRP_N"/>
</dbReference>
<evidence type="ECO:0000256" key="8">
    <source>
        <dbReference type="SAM" id="MobiDB-lite"/>
    </source>
</evidence>
<keyword evidence="7" id="KW-0479">Metal-binding</keyword>
<protein>
    <recommendedName>
        <fullName evidence="10">C2H2-type domain-containing protein</fullName>
    </recommendedName>
</protein>
<gene>
    <name evidence="11" type="ORF">VMCG_01672</name>
</gene>
<evidence type="ECO:0000313" key="11">
    <source>
        <dbReference type="EMBL" id="ROW10212.1"/>
    </source>
</evidence>
<feature type="transmembrane region" description="Helical" evidence="9">
    <location>
        <begin position="857"/>
        <end position="880"/>
    </location>
</feature>
<evidence type="ECO:0000256" key="9">
    <source>
        <dbReference type="SAM" id="Phobius"/>
    </source>
</evidence>
<feature type="transmembrane region" description="Helical" evidence="9">
    <location>
        <begin position="802"/>
        <end position="822"/>
    </location>
</feature>
<comment type="similarity">
    <text evidence="2">Belongs to the transient receptor potential (TRP) ion channel family.</text>
</comment>
<dbReference type="Pfam" id="PF06011">
    <property type="entry name" value="TRP"/>
    <property type="match status" value="1"/>
</dbReference>
<feature type="transmembrane region" description="Helical" evidence="9">
    <location>
        <begin position="466"/>
        <end position="488"/>
    </location>
</feature>
<evidence type="ECO:0000256" key="2">
    <source>
        <dbReference type="ARBA" id="ARBA00010642"/>
    </source>
</evidence>
<dbReference type="PANTHER" id="PTHR31145:SF7">
    <property type="entry name" value="TRP-LIKE ION CHANNEL"/>
    <property type="match status" value="1"/>
</dbReference>
<dbReference type="OrthoDB" id="5377623at2759"/>
<keyword evidence="12" id="KW-1185">Reference proteome</keyword>
<evidence type="ECO:0000256" key="6">
    <source>
        <dbReference type="ARBA" id="ARBA00023136"/>
    </source>
</evidence>